<comment type="caution">
    <text evidence="3">The sequence shown here is derived from an EMBL/GenBank/DDBJ whole genome shotgun (WGS) entry which is preliminary data.</text>
</comment>
<dbReference type="AlphaFoldDB" id="A0A1E5Q7A3"/>
<feature type="region of interest" description="Disordered" evidence="1">
    <location>
        <begin position="213"/>
        <end position="241"/>
    </location>
</feature>
<gene>
    <name evidence="3" type="ORF">BEN30_10710</name>
</gene>
<keyword evidence="2" id="KW-0472">Membrane</keyword>
<keyword evidence="2" id="KW-1133">Transmembrane helix</keyword>
<dbReference type="PANTHER" id="PTHR31876:SF26">
    <property type="entry name" value="PROTEIN LIKE COV 2"/>
    <property type="match status" value="1"/>
</dbReference>
<feature type="transmembrane region" description="Helical" evidence="2">
    <location>
        <begin position="26"/>
        <end position="48"/>
    </location>
</feature>
<evidence type="ECO:0008006" key="5">
    <source>
        <dbReference type="Google" id="ProtNLM"/>
    </source>
</evidence>
<feature type="transmembrane region" description="Helical" evidence="2">
    <location>
        <begin position="68"/>
        <end position="93"/>
    </location>
</feature>
<feature type="compositionally biased region" description="Polar residues" evidence="1">
    <location>
        <begin position="231"/>
        <end position="241"/>
    </location>
</feature>
<sequence>MSDEISPSSSNSKPARGGVLGKLRGYFIAGILITAPISITIYLGWAFVTYVDSKVTPLFPAKYNPENYLPFGVPGLGVVVLVIGLILIGAFTAGFMGRFFQRSWEGIMDNVPVLRGVYKALKQILETILAQQSNAFREAVLVEYPRRGMWVIAFITGKTQGEVQSLTEKEVINLFVPTTPNPTSGFLIFVPREDMVSLSMSVEDALKMVISGGIVTPPDDRPQDERPKNVVRSTENTSTEE</sequence>
<evidence type="ECO:0000313" key="4">
    <source>
        <dbReference type="Proteomes" id="UP000095347"/>
    </source>
</evidence>
<keyword evidence="2" id="KW-0812">Transmembrane</keyword>
<proteinExistence type="predicted"/>
<dbReference type="EMBL" id="MCGG01000027">
    <property type="protein sequence ID" value="OEJ66864.1"/>
    <property type="molecule type" value="Genomic_DNA"/>
</dbReference>
<evidence type="ECO:0000256" key="1">
    <source>
        <dbReference type="SAM" id="MobiDB-lite"/>
    </source>
</evidence>
<dbReference type="PANTHER" id="PTHR31876">
    <property type="entry name" value="COV-LIKE PROTEIN 1"/>
    <property type="match status" value="1"/>
</dbReference>
<reference evidence="4" key="1">
    <citation type="submission" date="2016-07" db="EMBL/GenBank/DDBJ databases">
        <authorList>
            <person name="Florea S."/>
            <person name="Webb J.S."/>
            <person name="Jaromczyk J."/>
            <person name="Schardl C.L."/>
        </authorList>
    </citation>
    <scope>NUCLEOTIDE SEQUENCE [LARGE SCALE GENOMIC DNA]</scope>
    <source>
        <strain evidence="4">MV-1</strain>
    </source>
</reference>
<dbReference type="OrthoDB" id="9780267at2"/>
<dbReference type="InterPro" id="IPR007462">
    <property type="entry name" value="COV1-like"/>
</dbReference>
<feature type="compositionally biased region" description="Basic and acidic residues" evidence="1">
    <location>
        <begin position="218"/>
        <end position="228"/>
    </location>
</feature>
<dbReference type="STRING" id="28181.BEN30_10710"/>
<evidence type="ECO:0000256" key="2">
    <source>
        <dbReference type="SAM" id="Phobius"/>
    </source>
</evidence>
<protein>
    <recommendedName>
        <fullName evidence="5">DUF502 domain-containing protein</fullName>
    </recommendedName>
</protein>
<dbReference type="Proteomes" id="UP000095347">
    <property type="component" value="Unassembled WGS sequence"/>
</dbReference>
<keyword evidence="4" id="KW-1185">Reference proteome</keyword>
<dbReference type="Pfam" id="PF04367">
    <property type="entry name" value="DUF502"/>
    <property type="match status" value="1"/>
</dbReference>
<accession>A0A1E5Q7A3</accession>
<dbReference type="RefSeq" id="WP_069958072.1">
    <property type="nucleotide sequence ID" value="NZ_MCGG01000027.1"/>
</dbReference>
<name>A0A1E5Q7A3_9PROT</name>
<evidence type="ECO:0000313" key="3">
    <source>
        <dbReference type="EMBL" id="OEJ66864.1"/>
    </source>
</evidence>
<organism evidence="3 4">
    <name type="scientific">Magnetovibrio blakemorei</name>
    <dbReference type="NCBI Taxonomy" id="28181"/>
    <lineage>
        <taxon>Bacteria</taxon>
        <taxon>Pseudomonadati</taxon>
        <taxon>Pseudomonadota</taxon>
        <taxon>Alphaproteobacteria</taxon>
        <taxon>Rhodospirillales</taxon>
        <taxon>Magnetovibrionaceae</taxon>
        <taxon>Magnetovibrio</taxon>
    </lineage>
</organism>